<accession>A0AAD7FMA3</accession>
<feature type="transmembrane region" description="Helical" evidence="1">
    <location>
        <begin position="160"/>
        <end position="185"/>
    </location>
</feature>
<dbReference type="EMBL" id="JARKIF010000011">
    <property type="protein sequence ID" value="KAJ7627022.1"/>
    <property type="molecule type" value="Genomic_DNA"/>
</dbReference>
<name>A0AAD7FMA3_9AGAR</name>
<feature type="transmembrane region" description="Helical" evidence="1">
    <location>
        <begin position="12"/>
        <end position="34"/>
    </location>
</feature>
<dbReference type="AlphaFoldDB" id="A0AAD7FMA3"/>
<evidence type="ECO:0000313" key="3">
    <source>
        <dbReference type="EMBL" id="KAJ7627022.1"/>
    </source>
</evidence>
<feature type="transmembrane region" description="Helical" evidence="1">
    <location>
        <begin position="122"/>
        <end position="148"/>
    </location>
</feature>
<keyword evidence="1" id="KW-0812">Transmembrane</keyword>
<gene>
    <name evidence="3" type="ORF">FB45DRAFT_1004637</name>
</gene>
<dbReference type="PANTHER" id="PTHR40465">
    <property type="entry name" value="CHROMOSOME 1, WHOLE GENOME SHOTGUN SEQUENCE"/>
    <property type="match status" value="1"/>
</dbReference>
<reference evidence="3" key="1">
    <citation type="submission" date="2023-03" db="EMBL/GenBank/DDBJ databases">
        <title>Massive genome expansion in bonnet fungi (Mycena s.s.) driven by repeated elements and novel gene families across ecological guilds.</title>
        <authorList>
            <consortium name="Lawrence Berkeley National Laboratory"/>
            <person name="Harder C.B."/>
            <person name="Miyauchi S."/>
            <person name="Viragh M."/>
            <person name="Kuo A."/>
            <person name="Thoen E."/>
            <person name="Andreopoulos B."/>
            <person name="Lu D."/>
            <person name="Skrede I."/>
            <person name="Drula E."/>
            <person name="Henrissat B."/>
            <person name="Morin E."/>
            <person name="Kohler A."/>
            <person name="Barry K."/>
            <person name="LaButti K."/>
            <person name="Morin E."/>
            <person name="Salamov A."/>
            <person name="Lipzen A."/>
            <person name="Mereny Z."/>
            <person name="Hegedus B."/>
            <person name="Baldrian P."/>
            <person name="Stursova M."/>
            <person name="Weitz H."/>
            <person name="Taylor A."/>
            <person name="Grigoriev I.V."/>
            <person name="Nagy L.G."/>
            <person name="Martin F."/>
            <person name="Kauserud H."/>
        </authorList>
    </citation>
    <scope>NUCLEOTIDE SEQUENCE</scope>
    <source>
        <strain evidence="3">9284</strain>
    </source>
</reference>
<feature type="transmembrane region" description="Helical" evidence="1">
    <location>
        <begin position="205"/>
        <end position="227"/>
    </location>
</feature>
<dbReference type="PANTHER" id="PTHR40465:SF1">
    <property type="entry name" value="DUF6534 DOMAIN-CONTAINING PROTEIN"/>
    <property type="match status" value="1"/>
</dbReference>
<evidence type="ECO:0000313" key="4">
    <source>
        <dbReference type="Proteomes" id="UP001221142"/>
    </source>
</evidence>
<sequence length="321" mass="36292">MSNLTFPVAGTLGAMEMGATAGSFLFGILTLQVFNYYRQFPDDSRTLKSIVPRSRTYPVLHPVGKSPDHIYFWSVTTFNEPQTRLLIPPQALIVSVFFAAFVFALVQLFFSHRIFSLSGSLLLFLPCITLTVVRFVFDIMLMASFWKYPEGFVILRQKVYWIMIIANTTGPAADIAICMSMSYCLWKIRREGVQFNRTRKIVDTLMLWAVETTFVTSVCGILVPIMFRTRDDLVWGALYLVEPKLYTPNHPQIEISFTAFTDSTAGSASVTQTNLTPACPWYSESPDPGLTGWKDSSSKGLPSICRRPTFPVQMFRCCPLR</sequence>
<dbReference type="InterPro" id="IPR045339">
    <property type="entry name" value="DUF6534"/>
</dbReference>
<proteinExistence type="predicted"/>
<keyword evidence="4" id="KW-1185">Reference proteome</keyword>
<dbReference type="Pfam" id="PF20152">
    <property type="entry name" value="DUF6534"/>
    <property type="match status" value="1"/>
</dbReference>
<dbReference type="Proteomes" id="UP001221142">
    <property type="component" value="Unassembled WGS sequence"/>
</dbReference>
<evidence type="ECO:0000256" key="1">
    <source>
        <dbReference type="SAM" id="Phobius"/>
    </source>
</evidence>
<organism evidence="3 4">
    <name type="scientific">Roridomyces roridus</name>
    <dbReference type="NCBI Taxonomy" id="1738132"/>
    <lineage>
        <taxon>Eukaryota</taxon>
        <taxon>Fungi</taxon>
        <taxon>Dikarya</taxon>
        <taxon>Basidiomycota</taxon>
        <taxon>Agaricomycotina</taxon>
        <taxon>Agaricomycetes</taxon>
        <taxon>Agaricomycetidae</taxon>
        <taxon>Agaricales</taxon>
        <taxon>Marasmiineae</taxon>
        <taxon>Mycenaceae</taxon>
        <taxon>Roridomyces</taxon>
    </lineage>
</organism>
<keyword evidence="1" id="KW-0472">Membrane</keyword>
<feature type="domain" description="DUF6534" evidence="2">
    <location>
        <begin position="172"/>
        <end position="247"/>
    </location>
</feature>
<comment type="caution">
    <text evidence="3">The sequence shown here is derived from an EMBL/GenBank/DDBJ whole genome shotgun (WGS) entry which is preliminary data.</text>
</comment>
<feature type="transmembrane region" description="Helical" evidence="1">
    <location>
        <begin position="91"/>
        <end position="110"/>
    </location>
</feature>
<evidence type="ECO:0000259" key="2">
    <source>
        <dbReference type="Pfam" id="PF20152"/>
    </source>
</evidence>
<keyword evidence="1" id="KW-1133">Transmembrane helix</keyword>
<protein>
    <recommendedName>
        <fullName evidence="2">DUF6534 domain-containing protein</fullName>
    </recommendedName>
</protein>